<dbReference type="GO" id="GO:0016829">
    <property type="term" value="F:lyase activity"/>
    <property type="evidence" value="ECO:0007669"/>
    <property type="project" value="UniProtKB-KW"/>
</dbReference>
<dbReference type="OrthoDB" id="1148709at2"/>
<dbReference type="Gene3D" id="3.20.10.10">
    <property type="entry name" value="D-amino Acid Aminotransferase, subunit A, domain 2"/>
    <property type="match status" value="1"/>
</dbReference>
<gene>
    <name evidence="1" type="ORF">CLV98_106118</name>
</gene>
<comment type="caution">
    <text evidence="1">The sequence shown here is derived from an EMBL/GenBank/DDBJ whole genome shotgun (WGS) entry which is preliminary data.</text>
</comment>
<accession>A0A316AIX5</accession>
<dbReference type="Proteomes" id="UP000245880">
    <property type="component" value="Unassembled WGS sequence"/>
</dbReference>
<organism evidence="1 2">
    <name type="scientific">Dyadobacter jejuensis</name>
    <dbReference type="NCBI Taxonomy" id="1082580"/>
    <lineage>
        <taxon>Bacteria</taxon>
        <taxon>Pseudomonadati</taxon>
        <taxon>Bacteroidota</taxon>
        <taxon>Cytophagia</taxon>
        <taxon>Cytophagales</taxon>
        <taxon>Spirosomataceae</taxon>
        <taxon>Dyadobacter</taxon>
    </lineage>
</organism>
<dbReference type="SUPFAM" id="SSF56752">
    <property type="entry name" value="D-aminoacid aminotransferase-like PLP-dependent enzymes"/>
    <property type="match status" value="1"/>
</dbReference>
<sequence length="203" mass="23557">MSNPALYNFCFETICVENRQIRNQSYHQARINRTQQALWGGIKTIDLGQITIPDHITKERHKLRISYDQHIQQITWQLHHPRPIGQVKKVYAQGIDYRYKYEDRRGLEALFALREQADEIIIVQDGLLTDSFYGNLVLGDGTTWHTPANCLLPGTQRAYLIDQGVITPQIIREEQIQSYPLLRIINALNDWEHAPTIPLQSVV</sequence>
<proteinExistence type="predicted"/>
<dbReference type="InterPro" id="IPR043132">
    <property type="entry name" value="BCAT-like_C"/>
</dbReference>
<keyword evidence="2" id="KW-1185">Reference proteome</keyword>
<dbReference type="InterPro" id="IPR043131">
    <property type="entry name" value="BCAT-like_N"/>
</dbReference>
<keyword evidence="1" id="KW-0456">Lyase</keyword>
<evidence type="ECO:0000313" key="1">
    <source>
        <dbReference type="EMBL" id="PWJ57646.1"/>
    </source>
</evidence>
<reference evidence="1 2" key="1">
    <citation type="submission" date="2018-03" db="EMBL/GenBank/DDBJ databases">
        <title>Genomic Encyclopedia of Archaeal and Bacterial Type Strains, Phase II (KMG-II): from individual species to whole genera.</title>
        <authorList>
            <person name="Goeker M."/>
        </authorList>
    </citation>
    <scope>NUCLEOTIDE SEQUENCE [LARGE SCALE GENOMIC DNA]</scope>
    <source>
        <strain evidence="1 2">DSM 100346</strain>
    </source>
</reference>
<name>A0A316AIX5_9BACT</name>
<dbReference type="RefSeq" id="WP_109674806.1">
    <property type="nucleotide sequence ID" value="NZ_QGDT01000006.1"/>
</dbReference>
<dbReference type="Gene3D" id="3.30.470.10">
    <property type="match status" value="1"/>
</dbReference>
<protein>
    <submittedName>
        <fullName evidence="1">4-amino-4-deoxychorismate lyase</fullName>
    </submittedName>
</protein>
<dbReference type="AlphaFoldDB" id="A0A316AIX5"/>
<dbReference type="EMBL" id="QGDT01000006">
    <property type="protein sequence ID" value="PWJ57646.1"/>
    <property type="molecule type" value="Genomic_DNA"/>
</dbReference>
<evidence type="ECO:0000313" key="2">
    <source>
        <dbReference type="Proteomes" id="UP000245880"/>
    </source>
</evidence>
<dbReference type="InterPro" id="IPR036038">
    <property type="entry name" value="Aminotransferase-like"/>
</dbReference>